<keyword evidence="4 8" id="KW-0812">Transmembrane</keyword>
<feature type="chain" id="PRO_5045837744" evidence="10">
    <location>
        <begin position="22"/>
        <end position="1009"/>
    </location>
</feature>
<evidence type="ECO:0000256" key="2">
    <source>
        <dbReference type="ARBA" id="ARBA00022448"/>
    </source>
</evidence>
<evidence type="ECO:0000256" key="7">
    <source>
        <dbReference type="ARBA" id="ARBA00023237"/>
    </source>
</evidence>
<dbReference type="EMBL" id="JAINVV010000004">
    <property type="protein sequence ID" value="MBY8822413.1"/>
    <property type="molecule type" value="Genomic_DNA"/>
</dbReference>
<comment type="caution">
    <text evidence="13">The sequence shown here is derived from an EMBL/GenBank/DDBJ whole genome shotgun (WGS) entry which is preliminary data.</text>
</comment>
<keyword evidence="14" id="KW-1185">Reference proteome</keyword>
<dbReference type="Gene3D" id="2.40.170.20">
    <property type="entry name" value="TonB-dependent receptor, beta-barrel domain"/>
    <property type="match status" value="1"/>
</dbReference>
<name>A0ABS7PM73_9SPHN</name>
<evidence type="ECO:0000256" key="8">
    <source>
        <dbReference type="PROSITE-ProRule" id="PRU01360"/>
    </source>
</evidence>
<dbReference type="Pfam" id="PF00593">
    <property type="entry name" value="TonB_dep_Rec_b-barrel"/>
    <property type="match status" value="1"/>
</dbReference>
<keyword evidence="7 8" id="KW-0998">Cell outer membrane</keyword>
<dbReference type="InterPro" id="IPR039426">
    <property type="entry name" value="TonB-dep_rcpt-like"/>
</dbReference>
<reference evidence="13 14" key="1">
    <citation type="submission" date="2021-08" db="EMBL/GenBank/DDBJ databases">
        <authorList>
            <person name="Tuo L."/>
        </authorList>
    </citation>
    <scope>NUCLEOTIDE SEQUENCE [LARGE SCALE GENOMIC DNA]</scope>
    <source>
        <strain evidence="13 14">JCM 31229</strain>
    </source>
</reference>
<dbReference type="InterPro" id="IPR012910">
    <property type="entry name" value="Plug_dom"/>
</dbReference>
<evidence type="ECO:0000256" key="6">
    <source>
        <dbReference type="ARBA" id="ARBA00023136"/>
    </source>
</evidence>
<accession>A0ABS7PM73</accession>
<comment type="subcellular location">
    <subcellularLocation>
        <location evidence="1 8">Cell outer membrane</location>
        <topology evidence="1 8">Multi-pass membrane protein</topology>
    </subcellularLocation>
</comment>
<evidence type="ECO:0000256" key="3">
    <source>
        <dbReference type="ARBA" id="ARBA00022452"/>
    </source>
</evidence>
<keyword evidence="3 8" id="KW-1134">Transmembrane beta strand</keyword>
<evidence type="ECO:0000256" key="9">
    <source>
        <dbReference type="RuleBase" id="RU003357"/>
    </source>
</evidence>
<evidence type="ECO:0000256" key="5">
    <source>
        <dbReference type="ARBA" id="ARBA00023077"/>
    </source>
</evidence>
<protein>
    <submittedName>
        <fullName evidence="13">TonB-dependent receptor</fullName>
    </submittedName>
</protein>
<dbReference type="PANTHER" id="PTHR47234:SF2">
    <property type="entry name" value="TONB-DEPENDENT RECEPTOR"/>
    <property type="match status" value="1"/>
</dbReference>
<dbReference type="InterPro" id="IPR000531">
    <property type="entry name" value="Beta-barrel_TonB"/>
</dbReference>
<dbReference type="Pfam" id="PF07715">
    <property type="entry name" value="Plug"/>
    <property type="match status" value="1"/>
</dbReference>
<evidence type="ECO:0000259" key="12">
    <source>
        <dbReference type="Pfam" id="PF07715"/>
    </source>
</evidence>
<gene>
    <name evidence="13" type="ORF">K7G82_08925</name>
</gene>
<evidence type="ECO:0000256" key="1">
    <source>
        <dbReference type="ARBA" id="ARBA00004571"/>
    </source>
</evidence>
<keyword evidence="6 8" id="KW-0472">Membrane</keyword>
<evidence type="ECO:0000259" key="11">
    <source>
        <dbReference type="Pfam" id="PF00593"/>
    </source>
</evidence>
<dbReference type="PANTHER" id="PTHR47234">
    <property type="match status" value="1"/>
</dbReference>
<feature type="domain" description="TonB-dependent receptor-like beta-barrel" evidence="11">
    <location>
        <begin position="406"/>
        <end position="967"/>
    </location>
</feature>
<keyword evidence="10" id="KW-0732">Signal</keyword>
<comment type="similarity">
    <text evidence="8 9">Belongs to the TonB-dependent receptor family.</text>
</comment>
<evidence type="ECO:0000256" key="4">
    <source>
        <dbReference type="ARBA" id="ARBA00022692"/>
    </source>
</evidence>
<evidence type="ECO:0000313" key="13">
    <source>
        <dbReference type="EMBL" id="MBY8822413.1"/>
    </source>
</evidence>
<evidence type="ECO:0000256" key="10">
    <source>
        <dbReference type="SAM" id="SignalP"/>
    </source>
</evidence>
<keyword evidence="2 8" id="KW-0813">Transport</keyword>
<proteinExistence type="inferred from homology"/>
<dbReference type="PROSITE" id="PS52016">
    <property type="entry name" value="TONB_DEPENDENT_REC_3"/>
    <property type="match status" value="1"/>
</dbReference>
<evidence type="ECO:0000313" key="14">
    <source>
        <dbReference type="Proteomes" id="UP000706039"/>
    </source>
</evidence>
<dbReference type="Gene3D" id="2.170.130.10">
    <property type="entry name" value="TonB-dependent receptor, plug domain"/>
    <property type="match status" value="1"/>
</dbReference>
<sequence length="1009" mass="107344">MRATAAHAILGAAFLSTPLYAQTAEATADTEEAIIVTGTRIQRPDLEISSPVNVIGAEDIQFKQPNTAEDLLRDLPSVRPALGPAVNNGGDGSAQVDLRGLNQAGTNTSQRTLVLLDGRRVVPFGLDGFVDLNNIPVALVERVDVVTGGASTVYGADAVAGVVNFVLKQDFRGIDFSGSYRISERGDARQFRGDITMGAGFDDGRGNVVLSMGYTDRAPLFSTSRSVGRFPRSIANGNFQGATAAVPTILQGSPSNAALGLGPSDFGAAYDPALGAFRTALQSDTYNTNEFQYVQAPLERFNVYAAARYEIADWIEAYSSGMFTRNSARIQLASTGTFSNPFSIPLSNAYLPVAARNQLCNAFDTDPNTAGIQPLTAAQCTAAAAATSRTDPNYREIAASPGRRIVEFGARGNQVDSTQFQLNFGFRGTIFDNLKYDLFAQYGETNQNQTRENWGSYTKLQQALRSYRNAAGQAVCYDTTNGCVPINLFGPLGSITADQLAFIDLDAQIRRVVKQSVIGGNISGDLFGLKSPFADGAIAFSIGAERRVLSARSSPDAPSQIQSEVLGTGARTPPDFGRIAVNEVFGEIIIPIVQDKPFFKSLTAEGGIRYSDYTTTGASTTWKAGGSYEPIDGFKFRGMYQVAVRSPNIQELFQSPVTGLNNLNPDPCQASQLPSAAANPALAALCVYTGAPSSTIGQIPSPTSGQINATTSGNPNLDVERAYTYTLGAVLQPNFIPRLAITVDYFNIVIKDAISNPAANDILVGCYGAAGAATPTTPSAFCDLIRRSPLNGSLNGAGETPGVILSGSNLGRIETAGIDLGVTYRLDLADLGLGGDPGSLRFAFNGTWLDYYHFQATPRSINRDCTGYYSTSCTNPRAEWKWNARLTYSTGPFDFSLNWSHISAVKLEPAALPAASRPPIDVPQTAGPNPATIFDAYEAIPAYDYFDLGISADVSENLSMTLTVDNLFDKKPPVVGATIGGTAFNNANTFPSTYDVLGRTFTVGARLKF</sequence>
<feature type="signal peptide" evidence="10">
    <location>
        <begin position="1"/>
        <end position="21"/>
    </location>
</feature>
<keyword evidence="13" id="KW-0675">Receptor</keyword>
<dbReference type="InterPro" id="IPR037066">
    <property type="entry name" value="Plug_dom_sf"/>
</dbReference>
<dbReference type="InterPro" id="IPR036942">
    <property type="entry name" value="Beta-barrel_TonB_sf"/>
</dbReference>
<organism evidence="13 14">
    <name type="scientific">Sphingomonas colocasiae</name>
    <dbReference type="NCBI Taxonomy" id="1848973"/>
    <lineage>
        <taxon>Bacteria</taxon>
        <taxon>Pseudomonadati</taxon>
        <taxon>Pseudomonadota</taxon>
        <taxon>Alphaproteobacteria</taxon>
        <taxon>Sphingomonadales</taxon>
        <taxon>Sphingomonadaceae</taxon>
        <taxon>Sphingomonas</taxon>
    </lineage>
</organism>
<keyword evidence="5 9" id="KW-0798">TonB box</keyword>
<dbReference type="Proteomes" id="UP000706039">
    <property type="component" value="Unassembled WGS sequence"/>
</dbReference>
<dbReference type="SUPFAM" id="SSF56935">
    <property type="entry name" value="Porins"/>
    <property type="match status" value="1"/>
</dbReference>
<feature type="domain" description="TonB-dependent receptor plug" evidence="12">
    <location>
        <begin position="47"/>
        <end position="162"/>
    </location>
</feature>